<proteinExistence type="predicted"/>
<evidence type="ECO:0008006" key="9">
    <source>
        <dbReference type="Google" id="ProtNLM"/>
    </source>
</evidence>
<dbReference type="PANTHER" id="PTHR23513:SF11">
    <property type="entry name" value="STAPHYLOFERRIN A TRANSPORTER"/>
    <property type="match status" value="1"/>
</dbReference>
<feature type="transmembrane region" description="Helical" evidence="6">
    <location>
        <begin position="96"/>
        <end position="121"/>
    </location>
</feature>
<keyword evidence="8" id="KW-1185">Reference proteome</keyword>
<keyword evidence="2" id="KW-1003">Cell membrane</keyword>
<dbReference type="GO" id="GO:0022857">
    <property type="term" value="F:transmembrane transporter activity"/>
    <property type="evidence" value="ECO:0007669"/>
    <property type="project" value="InterPro"/>
</dbReference>
<dbReference type="Gene3D" id="1.20.1250.20">
    <property type="entry name" value="MFS general substrate transporter like domains"/>
    <property type="match status" value="2"/>
</dbReference>
<evidence type="ECO:0000256" key="6">
    <source>
        <dbReference type="SAM" id="Phobius"/>
    </source>
</evidence>
<dbReference type="InterPro" id="IPR011701">
    <property type="entry name" value="MFS"/>
</dbReference>
<evidence type="ECO:0000256" key="5">
    <source>
        <dbReference type="ARBA" id="ARBA00023136"/>
    </source>
</evidence>
<protein>
    <recommendedName>
        <fullName evidence="9">MFS transporter</fullName>
    </recommendedName>
</protein>
<feature type="transmembrane region" description="Helical" evidence="6">
    <location>
        <begin position="240"/>
        <end position="257"/>
    </location>
</feature>
<feature type="transmembrane region" description="Helical" evidence="6">
    <location>
        <begin position="355"/>
        <end position="376"/>
    </location>
</feature>
<dbReference type="AlphaFoldDB" id="A0A5A7NTI7"/>
<keyword evidence="5 6" id="KW-0472">Membrane</keyword>
<dbReference type="GO" id="GO:0005886">
    <property type="term" value="C:plasma membrane"/>
    <property type="evidence" value="ECO:0007669"/>
    <property type="project" value="UniProtKB-SubCell"/>
</dbReference>
<evidence type="ECO:0000313" key="8">
    <source>
        <dbReference type="Proteomes" id="UP000325307"/>
    </source>
</evidence>
<feature type="transmembrane region" description="Helical" evidence="6">
    <location>
        <begin position="293"/>
        <end position="315"/>
    </location>
</feature>
<dbReference type="RefSeq" id="WP_149956653.1">
    <property type="nucleotide sequence ID" value="NZ_BKDJ01000006.1"/>
</dbReference>
<dbReference type="OrthoDB" id="4943255at2"/>
<evidence type="ECO:0000256" key="4">
    <source>
        <dbReference type="ARBA" id="ARBA00022989"/>
    </source>
</evidence>
<organism evidence="7 8">
    <name type="scientific">Zafaria cholistanensis</name>
    <dbReference type="NCBI Taxonomy" id="1682741"/>
    <lineage>
        <taxon>Bacteria</taxon>
        <taxon>Bacillati</taxon>
        <taxon>Actinomycetota</taxon>
        <taxon>Actinomycetes</taxon>
        <taxon>Micrococcales</taxon>
        <taxon>Micrococcaceae</taxon>
        <taxon>Zafaria</taxon>
    </lineage>
</organism>
<reference evidence="7 8" key="1">
    <citation type="submission" date="2019-09" db="EMBL/GenBank/DDBJ databases">
        <title>Arthrobacter zafarii sp. nov., a moderately thermotolerant and halotolerant actinobacterium isolated from Cholistan desert soil of Pakistan.</title>
        <authorList>
            <person name="Amin A."/>
            <person name="Ahmed I."/>
            <person name="Khalid N."/>
            <person name="Schumann P."/>
            <person name="Busse H.J."/>
            <person name="Khan I.U."/>
            <person name="Li S."/>
            <person name="Li W.J."/>
        </authorList>
    </citation>
    <scope>NUCLEOTIDE SEQUENCE [LARGE SCALE GENOMIC DNA]</scope>
    <source>
        <strain evidence="7 8">NCCP-1664</strain>
    </source>
</reference>
<evidence type="ECO:0000256" key="1">
    <source>
        <dbReference type="ARBA" id="ARBA00004651"/>
    </source>
</evidence>
<dbReference type="Pfam" id="PF07690">
    <property type="entry name" value="MFS_1"/>
    <property type="match status" value="1"/>
</dbReference>
<evidence type="ECO:0000313" key="7">
    <source>
        <dbReference type="EMBL" id="GER23051.1"/>
    </source>
</evidence>
<comment type="caution">
    <text evidence="7">The sequence shown here is derived from an EMBL/GenBank/DDBJ whole genome shotgun (WGS) entry which is preliminary data.</text>
</comment>
<keyword evidence="4 6" id="KW-1133">Transmembrane helix</keyword>
<dbReference type="PANTHER" id="PTHR23513">
    <property type="entry name" value="INTEGRAL MEMBRANE EFFLUX PROTEIN-RELATED"/>
    <property type="match status" value="1"/>
</dbReference>
<dbReference type="EMBL" id="BKDJ01000006">
    <property type="protein sequence ID" value="GER23051.1"/>
    <property type="molecule type" value="Genomic_DNA"/>
</dbReference>
<evidence type="ECO:0000256" key="3">
    <source>
        <dbReference type="ARBA" id="ARBA00022692"/>
    </source>
</evidence>
<dbReference type="InterPro" id="IPR036259">
    <property type="entry name" value="MFS_trans_sf"/>
</dbReference>
<evidence type="ECO:0000256" key="2">
    <source>
        <dbReference type="ARBA" id="ARBA00022475"/>
    </source>
</evidence>
<keyword evidence="3 6" id="KW-0812">Transmembrane</keyword>
<comment type="subcellular location">
    <subcellularLocation>
        <location evidence="1">Cell membrane</location>
        <topology evidence="1">Multi-pass membrane protein</topology>
    </subcellularLocation>
</comment>
<feature type="transmembrane region" description="Helical" evidence="6">
    <location>
        <begin position="327"/>
        <end position="349"/>
    </location>
</feature>
<feature type="transmembrane region" description="Helical" evidence="6">
    <location>
        <begin position="68"/>
        <end position="90"/>
    </location>
</feature>
<accession>A0A5A7NTI7</accession>
<name>A0A5A7NTI7_9MICC</name>
<gene>
    <name evidence="7" type="ORF">NCCP1664_15470</name>
</gene>
<feature type="transmembrane region" description="Helical" evidence="6">
    <location>
        <begin position="39"/>
        <end position="61"/>
    </location>
</feature>
<feature type="transmembrane region" description="Helical" evidence="6">
    <location>
        <begin position="133"/>
        <end position="153"/>
    </location>
</feature>
<dbReference type="SUPFAM" id="SSF103473">
    <property type="entry name" value="MFS general substrate transporter"/>
    <property type="match status" value="1"/>
</dbReference>
<feature type="transmembrane region" description="Helical" evidence="6">
    <location>
        <begin position="269"/>
        <end position="287"/>
    </location>
</feature>
<dbReference type="Proteomes" id="UP000325307">
    <property type="component" value="Unassembled WGS sequence"/>
</dbReference>
<sequence length="392" mass="39011">MSTLGYLAASVPPRLASAGSAVAIPILAVQQMNDVGLGGVLVAVSLGPSVLAAPFVGAVLDRARRPRLLIAGSGLLTAAAFAVAVFLGHIPLPVVLASLVLAGAVAPFYMGGLSSFVADAIPDQRRAFAYDALSYNLSAVAGPALVAVVALFFPAQAALGVLAAAAFFGALGTAAMRLRSHAGAGVSIGRSVLEGLGHILGHRPLAVVTGASTLSQLGQGGLAVAAVALSIERTGAPNDAALLVTSFAIGSLLGALWETVRPTRARPPAVMMAGFFATGLFTIAAALDLGAAWTIIAIGLSGVFTASATTAMLHLRSRLSPSRLRSQVFTVGAGLRTTAFAAGAALAGFTTSLDGALTVAGIGLIWVASAALMTAYPAAANDSEQLPLGSNR</sequence>